<evidence type="ECO:0000259" key="5">
    <source>
        <dbReference type="PROSITE" id="PS50931"/>
    </source>
</evidence>
<dbReference type="PANTHER" id="PTHR30537:SF3">
    <property type="entry name" value="TRANSCRIPTIONAL REGULATORY PROTEIN"/>
    <property type="match status" value="1"/>
</dbReference>
<comment type="caution">
    <text evidence="6">The sequence shown here is derived from an EMBL/GenBank/DDBJ whole genome shotgun (WGS) entry which is preliminary data.</text>
</comment>
<feature type="domain" description="HTH lysR-type" evidence="5">
    <location>
        <begin position="1"/>
        <end position="58"/>
    </location>
</feature>
<evidence type="ECO:0000256" key="3">
    <source>
        <dbReference type="ARBA" id="ARBA00023125"/>
    </source>
</evidence>
<organism evidence="6 7">
    <name type="scientific">Fluviicoccus keumensis</name>
    <dbReference type="NCBI Taxonomy" id="1435465"/>
    <lineage>
        <taxon>Bacteria</taxon>
        <taxon>Pseudomonadati</taxon>
        <taxon>Pseudomonadota</taxon>
        <taxon>Gammaproteobacteria</taxon>
        <taxon>Moraxellales</taxon>
        <taxon>Moraxellaceae</taxon>
        <taxon>Fluviicoccus</taxon>
    </lineage>
</organism>
<dbReference type="InterPro" id="IPR036390">
    <property type="entry name" value="WH_DNA-bd_sf"/>
</dbReference>
<dbReference type="PANTHER" id="PTHR30537">
    <property type="entry name" value="HTH-TYPE TRANSCRIPTIONAL REGULATOR"/>
    <property type="match status" value="1"/>
</dbReference>
<gene>
    <name evidence="6" type="ORF">EV700_2502</name>
</gene>
<dbReference type="SUPFAM" id="SSF53850">
    <property type="entry name" value="Periplasmic binding protein-like II"/>
    <property type="match status" value="1"/>
</dbReference>
<evidence type="ECO:0000256" key="4">
    <source>
        <dbReference type="ARBA" id="ARBA00023163"/>
    </source>
</evidence>
<dbReference type="Pfam" id="PF00126">
    <property type="entry name" value="HTH_1"/>
    <property type="match status" value="1"/>
</dbReference>
<proteinExistence type="inferred from homology"/>
<keyword evidence="4" id="KW-0804">Transcription</keyword>
<dbReference type="GO" id="GO:0043565">
    <property type="term" value="F:sequence-specific DNA binding"/>
    <property type="evidence" value="ECO:0007669"/>
    <property type="project" value="TreeGrafter"/>
</dbReference>
<dbReference type="InterPro" id="IPR058163">
    <property type="entry name" value="LysR-type_TF_proteobact-type"/>
</dbReference>
<dbReference type="GO" id="GO:0003700">
    <property type="term" value="F:DNA-binding transcription factor activity"/>
    <property type="evidence" value="ECO:0007669"/>
    <property type="project" value="InterPro"/>
</dbReference>
<name>A0A4Q7YLX9_9GAMM</name>
<comment type="similarity">
    <text evidence="1">Belongs to the LysR transcriptional regulatory family.</text>
</comment>
<dbReference type="RefSeq" id="WP_165391463.1">
    <property type="nucleotide sequence ID" value="NZ_SHKX01000013.1"/>
</dbReference>
<evidence type="ECO:0000313" key="7">
    <source>
        <dbReference type="Proteomes" id="UP000292423"/>
    </source>
</evidence>
<sequence>MDWNNLKFFLAVARLGGLTPAATELATSVSTVSRHIDALEETLGVTLFLRRQQGYLLTDAGSALLGHIAEVERSIRAVERQGDAVRDVTGVVRLATFESIAHYLLMPALPAFTARYPQLQVELLVNRNLADLSRREAELALRIMDPKRDSHDPDTIAQPMGRFRFELYCTPEALARVDGDWRQLPHVSWDSAWFRLPMVDWMKELFPGRAPVLRGNSMQTHLLAAATGLAAALLPDFMGDGDARLVRATAVEADTHQELWLLYHRDLRASARVMAMRDFLTEMCRGVLGDSKVNA</sequence>
<keyword evidence="2" id="KW-0805">Transcription regulation</keyword>
<evidence type="ECO:0000313" key="6">
    <source>
        <dbReference type="EMBL" id="RZU38567.1"/>
    </source>
</evidence>
<dbReference type="SUPFAM" id="SSF46785">
    <property type="entry name" value="Winged helix' DNA-binding domain"/>
    <property type="match status" value="1"/>
</dbReference>
<dbReference type="Gene3D" id="3.40.190.290">
    <property type="match status" value="1"/>
</dbReference>
<keyword evidence="3 6" id="KW-0238">DNA-binding</keyword>
<keyword evidence="7" id="KW-1185">Reference proteome</keyword>
<dbReference type="Proteomes" id="UP000292423">
    <property type="component" value="Unassembled WGS sequence"/>
</dbReference>
<dbReference type="InterPro" id="IPR000847">
    <property type="entry name" value="LysR_HTH_N"/>
</dbReference>
<evidence type="ECO:0000256" key="1">
    <source>
        <dbReference type="ARBA" id="ARBA00009437"/>
    </source>
</evidence>
<dbReference type="InterPro" id="IPR005119">
    <property type="entry name" value="LysR_subst-bd"/>
</dbReference>
<evidence type="ECO:0000256" key="2">
    <source>
        <dbReference type="ARBA" id="ARBA00023015"/>
    </source>
</evidence>
<dbReference type="AlphaFoldDB" id="A0A4Q7YLX9"/>
<accession>A0A4Q7YLX9</accession>
<reference evidence="6 7" key="1">
    <citation type="submission" date="2019-02" db="EMBL/GenBank/DDBJ databases">
        <title>Genomic Encyclopedia of Type Strains, Phase IV (KMG-IV): sequencing the most valuable type-strain genomes for metagenomic binning, comparative biology and taxonomic classification.</title>
        <authorList>
            <person name="Goeker M."/>
        </authorList>
    </citation>
    <scope>NUCLEOTIDE SEQUENCE [LARGE SCALE GENOMIC DNA]</scope>
    <source>
        <strain evidence="6 7">DSM 105135</strain>
    </source>
</reference>
<dbReference type="Gene3D" id="1.10.10.10">
    <property type="entry name" value="Winged helix-like DNA-binding domain superfamily/Winged helix DNA-binding domain"/>
    <property type="match status" value="1"/>
</dbReference>
<dbReference type="Pfam" id="PF03466">
    <property type="entry name" value="LysR_substrate"/>
    <property type="match status" value="1"/>
</dbReference>
<protein>
    <submittedName>
        <fullName evidence="6">DNA-binding transcriptional LysR family regulator</fullName>
    </submittedName>
</protein>
<dbReference type="PROSITE" id="PS50931">
    <property type="entry name" value="HTH_LYSR"/>
    <property type="match status" value="1"/>
</dbReference>
<dbReference type="EMBL" id="SHKX01000013">
    <property type="protein sequence ID" value="RZU38567.1"/>
    <property type="molecule type" value="Genomic_DNA"/>
</dbReference>
<dbReference type="GO" id="GO:0006351">
    <property type="term" value="P:DNA-templated transcription"/>
    <property type="evidence" value="ECO:0007669"/>
    <property type="project" value="TreeGrafter"/>
</dbReference>
<dbReference type="InterPro" id="IPR036388">
    <property type="entry name" value="WH-like_DNA-bd_sf"/>
</dbReference>